<proteinExistence type="predicted"/>
<feature type="domain" description="Phage tail collar" evidence="2">
    <location>
        <begin position="23"/>
        <end position="84"/>
    </location>
</feature>
<gene>
    <name evidence="3" type="ORF">BC343_27775</name>
</gene>
<sequence>MKNEEMNAAEASVTANIYNVPVGTIMPFMGNSTKMAGLAASGWLHCNGDQVNKDQYAALFDMIEYSCGGSGVNFNLPDLRGMFVRGVSAGSGRDTDAGSRRKQGTNDTVGDVPTSWQGDEFKSHHHSTKVWVNHNKVIRDDGSNITPANEERTVDSNDVGGSETRPKNVSAYYIIFAGLPR</sequence>
<dbReference type="RefSeq" id="WP_078348103.1">
    <property type="nucleotide sequence ID" value="NZ_MBTF01000011.1"/>
</dbReference>
<evidence type="ECO:0000313" key="3">
    <source>
        <dbReference type="EMBL" id="OOQ59954.1"/>
    </source>
</evidence>
<dbReference type="InterPro" id="IPR011083">
    <property type="entry name" value="Phage_tail_collar_dom"/>
</dbReference>
<evidence type="ECO:0000256" key="1">
    <source>
        <dbReference type="SAM" id="MobiDB-lite"/>
    </source>
</evidence>
<feature type="region of interest" description="Disordered" evidence="1">
    <location>
        <begin position="90"/>
        <end position="115"/>
    </location>
</feature>
<protein>
    <recommendedName>
        <fullName evidence="2">Phage tail collar domain-containing protein</fullName>
    </recommendedName>
</protein>
<comment type="caution">
    <text evidence="3">The sequence shown here is derived from an EMBL/GenBank/DDBJ whole genome shotgun (WGS) entry which is preliminary data.</text>
</comment>
<accession>A0A1S9PG65</accession>
<dbReference type="Proteomes" id="UP000189739">
    <property type="component" value="Unassembled WGS sequence"/>
</dbReference>
<reference evidence="3 4" key="1">
    <citation type="submission" date="2016-07" db="EMBL/GenBank/DDBJ databases">
        <title>Genomic analysis of zinc-resistant bacterium Mucilaginibacter pedocola TBZ30.</title>
        <authorList>
            <person name="Huang J."/>
            <person name="Tang J."/>
        </authorList>
    </citation>
    <scope>NUCLEOTIDE SEQUENCE [LARGE SCALE GENOMIC DNA]</scope>
    <source>
        <strain evidence="3 4">TBZ30</strain>
    </source>
</reference>
<evidence type="ECO:0000313" key="4">
    <source>
        <dbReference type="Proteomes" id="UP000189739"/>
    </source>
</evidence>
<dbReference type="AlphaFoldDB" id="A0A1S9PG65"/>
<feature type="region of interest" description="Disordered" evidence="1">
    <location>
        <begin position="141"/>
        <end position="163"/>
    </location>
</feature>
<dbReference type="Gene3D" id="3.90.1340.10">
    <property type="entry name" value="Phage tail collar domain"/>
    <property type="match status" value="1"/>
</dbReference>
<dbReference type="STRING" id="1792845.BC343_27775"/>
<dbReference type="EMBL" id="MBTF01000011">
    <property type="protein sequence ID" value="OOQ59954.1"/>
    <property type="molecule type" value="Genomic_DNA"/>
</dbReference>
<keyword evidence="4" id="KW-1185">Reference proteome</keyword>
<dbReference type="Pfam" id="PF07484">
    <property type="entry name" value="Collar"/>
    <property type="match status" value="1"/>
</dbReference>
<name>A0A1S9PG65_9SPHI</name>
<evidence type="ECO:0000259" key="2">
    <source>
        <dbReference type="Pfam" id="PF07484"/>
    </source>
</evidence>
<dbReference type="InterPro" id="IPR037053">
    <property type="entry name" value="Phage_tail_collar_dom_sf"/>
</dbReference>
<organism evidence="3 4">
    <name type="scientific">Mucilaginibacter pedocola</name>
    <dbReference type="NCBI Taxonomy" id="1792845"/>
    <lineage>
        <taxon>Bacteria</taxon>
        <taxon>Pseudomonadati</taxon>
        <taxon>Bacteroidota</taxon>
        <taxon>Sphingobacteriia</taxon>
        <taxon>Sphingobacteriales</taxon>
        <taxon>Sphingobacteriaceae</taxon>
        <taxon>Mucilaginibacter</taxon>
    </lineage>
</organism>
<dbReference type="OrthoDB" id="9810174at2"/>
<dbReference type="SUPFAM" id="SSF88874">
    <property type="entry name" value="Receptor-binding domain of short tail fibre protein gp12"/>
    <property type="match status" value="1"/>
</dbReference>